<keyword evidence="3" id="KW-1185">Reference proteome</keyword>
<dbReference type="Gene3D" id="2.60.40.150">
    <property type="entry name" value="C2 domain"/>
    <property type="match status" value="1"/>
</dbReference>
<dbReference type="EMBL" id="UZAL01037110">
    <property type="protein sequence ID" value="VDP71178.1"/>
    <property type="molecule type" value="Genomic_DNA"/>
</dbReference>
<sequence length="128" mass="14370">MSVALTGLVDTESPSRGVEKPDFKPMVHMRWLQNPEGTNCVFYTRPSIRQPIFDSWFNTAVIYHDNYPNFSEQVCLLCSCICETASTNLLTSKEKSNSNNNNNNSNNKKPVESSTGYSWIPILGTDGK</sequence>
<gene>
    <name evidence="2" type="ORF">SMTD_LOCUS16391</name>
</gene>
<name>A0A183PPV5_9TREM</name>
<evidence type="ECO:0000313" key="3">
    <source>
        <dbReference type="Proteomes" id="UP000269396"/>
    </source>
</evidence>
<dbReference type="Proteomes" id="UP000269396">
    <property type="component" value="Unassembled WGS sequence"/>
</dbReference>
<feature type="compositionally biased region" description="Low complexity" evidence="1">
    <location>
        <begin position="97"/>
        <end position="108"/>
    </location>
</feature>
<feature type="region of interest" description="Disordered" evidence="1">
    <location>
        <begin position="1"/>
        <end position="20"/>
    </location>
</feature>
<reference evidence="2 3" key="1">
    <citation type="submission" date="2018-11" db="EMBL/GenBank/DDBJ databases">
        <authorList>
            <consortium name="Pathogen Informatics"/>
        </authorList>
    </citation>
    <scope>NUCLEOTIDE SEQUENCE [LARGE SCALE GENOMIC DNA]</scope>
    <source>
        <strain>Denwood</strain>
        <strain evidence="3">Zambia</strain>
    </source>
</reference>
<proteinExistence type="predicted"/>
<dbReference type="STRING" id="31246.A0A183PPV5"/>
<protein>
    <submittedName>
        <fullName evidence="2">Uncharacterized protein</fullName>
    </submittedName>
</protein>
<evidence type="ECO:0000313" key="2">
    <source>
        <dbReference type="EMBL" id="VDP71178.1"/>
    </source>
</evidence>
<dbReference type="InterPro" id="IPR035892">
    <property type="entry name" value="C2_domain_sf"/>
</dbReference>
<accession>A0A183PPV5</accession>
<organism evidence="2 3">
    <name type="scientific">Schistosoma mattheei</name>
    <dbReference type="NCBI Taxonomy" id="31246"/>
    <lineage>
        <taxon>Eukaryota</taxon>
        <taxon>Metazoa</taxon>
        <taxon>Spiralia</taxon>
        <taxon>Lophotrochozoa</taxon>
        <taxon>Platyhelminthes</taxon>
        <taxon>Trematoda</taxon>
        <taxon>Digenea</taxon>
        <taxon>Strigeidida</taxon>
        <taxon>Schistosomatoidea</taxon>
        <taxon>Schistosomatidae</taxon>
        <taxon>Schistosoma</taxon>
    </lineage>
</organism>
<evidence type="ECO:0000256" key="1">
    <source>
        <dbReference type="SAM" id="MobiDB-lite"/>
    </source>
</evidence>
<dbReference type="AlphaFoldDB" id="A0A183PPV5"/>
<feature type="region of interest" description="Disordered" evidence="1">
    <location>
        <begin position="92"/>
        <end position="114"/>
    </location>
</feature>